<comment type="caution">
    <text evidence="1">The sequence shown here is derived from an EMBL/GenBank/DDBJ whole genome shotgun (WGS) entry which is preliminary data.</text>
</comment>
<protein>
    <submittedName>
        <fullName evidence="1">Uncharacterized protein</fullName>
    </submittedName>
</protein>
<evidence type="ECO:0000313" key="1">
    <source>
        <dbReference type="EMBL" id="RTH02031.1"/>
    </source>
</evidence>
<dbReference type="AlphaFoldDB" id="A0A430R3V7"/>
<dbReference type="EMBL" id="PELR01000301">
    <property type="protein sequence ID" value="RTH02031.1"/>
    <property type="molecule type" value="Genomic_DNA"/>
</dbReference>
<accession>A0A430R3V7</accession>
<evidence type="ECO:0000313" key="2">
    <source>
        <dbReference type="EMBL" id="RTI05607.1"/>
    </source>
</evidence>
<keyword evidence="4" id="KW-1185">Reference proteome</keyword>
<organism evidence="1 3">
    <name type="scientific">Thermus scotoductus</name>
    <dbReference type="NCBI Taxonomy" id="37636"/>
    <lineage>
        <taxon>Bacteria</taxon>
        <taxon>Thermotogati</taxon>
        <taxon>Deinococcota</taxon>
        <taxon>Deinococci</taxon>
        <taxon>Thermales</taxon>
        <taxon>Thermaceae</taxon>
        <taxon>Thermus</taxon>
    </lineage>
</organism>
<reference evidence="3 4" key="2">
    <citation type="journal article" date="2019" name="Extremophiles">
        <title>Biogeography of thermophiles and predominance of Thermus scotoductus in domestic water heaters.</title>
        <authorList>
            <person name="Wilpiszeski R.L."/>
            <person name="Zhang Z."/>
            <person name="House C.H."/>
        </authorList>
    </citation>
    <scope>NUCLEOTIDE SEQUENCE [LARGE SCALE GENOMIC DNA]</scope>
    <source>
        <strain evidence="2 4">12_S12</strain>
        <strain evidence="1 3">32_S32</strain>
    </source>
</reference>
<sequence length="312" mass="35220">MTKADLMHMHMPPFARIQWADPAYEAVWGPRINRISQAFHRLELLSVAAGLRRVATAHFRPEDLPRGVGELARMGLSYLPLRQVGAYTGFAHYHPPVEPGKPWTYYGVVGRPAALSAFAEATDRGDHNALGELLGYPACCRAFFSEVWTAGFIDPVWHAAQNALLEGAEAVEEAPRLLHLKGHYPEVLPVLRYIGVRLVPHIPHSLRCEASRRMAQDWMALAREEGLGEEVDWAYEMLGWAMEWSVLHGIAEVRTPYFKIATNSIASKEKWTVRLEGNVPEDAPRGLSYPYRVPRKTLTNHPAFIEVENWAR</sequence>
<evidence type="ECO:0000313" key="4">
    <source>
        <dbReference type="Proteomes" id="UP000287962"/>
    </source>
</evidence>
<reference evidence="2" key="1">
    <citation type="submission" date="2017-10" db="EMBL/GenBank/DDBJ databases">
        <authorList>
            <person name="Wilpiszeski R.L."/>
            <person name="Zhidan Z."/>
            <person name="House C.H."/>
        </authorList>
    </citation>
    <scope>NUCLEOTIDE SEQUENCE</scope>
    <source>
        <strain evidence="2">12_S12</strain>
    </source>
</reference>
<name>A0A430R3V7_THESC</name>
<dbReference type="Proteomes" id="UP000287962">
    <property type="component" value="Unassembled WGS sequence"/>
</dbReference>
<proteinExistence type="predicted"/>
<dbReference type="Proteomes" id="UP000286910">
    <property type="component" value="Unassembled WGS sequence"/>
</dbReference>
<dbReference type="RefSeq" id="WP_126178190.1">
    <property type="nucleotide sequence ID" value="NZ_PELN01000332.1"/>
</dbReference>
<dbReference type="EMBL" id="PEML01000296">
    <property type="protein sequence ID" value="RTI05607.1"/>
    <property type="molecule type" value="Genomic_DNA"/>
</dbReference>
<evidence type="ECO:0000313" key="3">
    <source>
        <dbReference type="Proteomes" id="UP000286910"/>
    </source>
</evidence>
<gene>
    <name evidence="2" type="ORF">CSW25_10820</name>
    <name evidence="1" type="ORF">CSW45_08755</name>
</gene>